<dbReference type="SMART" id="SM00530">
    <property type="entry name" value="HTH_XRE"/>
    <property type="match status" value="1"/>
</dbReference>
<comment type="similarity">
    <text evidence="1">Belongs to the short-chain fatty acyl-CoA assimilation regulator (ScfR) family.</text>
</comment>
<dbReference type="AlphaFoldDB" id="A0A1Z3M0U9"/>
<proteinExistence type="inferred from homology"/>
<dbReference type="SUPFAM" id="SSF47413">
    <property type="entry name" value="lambda repressor-like DNA-binding domains"/>
    <property type="match status" value="1"/>
</dbReference>
<dbReference type="Gene3D" id="1.10.260.40">
    <property type="entry name" value="lambda repressor-like DNA-binding domains"/>
    <property type="match status" value="1"/>
</dbReference>
<dbReference type="GO" id="GO:0003677">
    <property type="term" value="F:DNA binding"/>
    <property type="evidence" value="ECO:0007669"/>
    <property type="project" value="InterPro"/>
</dbReference>
<evidence type="ECO:0000313" key="4">
    <source>
        <dbReference type="Proteomes" id="UP000197024"/>
    </source>
</evidence>
<organism evidence="3 4">
    <name type="scientific">Brevundimonas diminuta</name>
    <name type="common">Pseudomonas diminuta</name>
    <dbReference type="NCBI Taxonomy" id="293"/>
    <lineage>
        <taxon>Bacteria</taxon>
        <taxon>Pseudomonadati</taxon>
        <taxon>Pseudomonadota</taxon>
        <taxon>Alphaproteobacteria</taxon>
        <taxon>Caulobacterales</taxon>
        <taxon>Caulobacteraceae</taxon>
        <taxon>Brevundimonas</taxon>
    </lineage>
</organism>
<evidence type="ECO:0000259" key="2">
    <source>
        <dbReference type="PROSITE" id="PS50943"/>
    </source>
</evidence>
<dbReference type="CDD" id="cd00093">
    <property type="entry name" value="HTH_XRE"/>
    <property type="match status" value="1"/>
</dbReference>
<accession>A0A1Z3M0U9</accession>
<evidence type="ECO:0000256" key="1">
    <source>
        <dbReference type="ARBA" id="ARBA00007227"/>
    </source>
</evidence>
<name>A0A1Z3M0U9_BREDI</name>
<dbReference type="Pfam" id="PF06114">
    <property type="entry name" value="Peptidase_M78"/>
    <property type="match status" value="1"/>
</dbReference>
<sequence length="396" mass="44934">MSTSTPGFVGQRLVEARRARGMSATDLAGIIGVSVQSVSKYENGHQTPKLEIFHTIASTLNVPRAYFLRPIVQADSRPVFWRARLSAPPVHRERAAVRLEWMKEVVDYSSEFFDFPQLDIPKVSLCEPESIDTDYLRSVAAEVRAHWGIRPGPMPDVIEKLESSGILVSRIHVGAEKLDAFSQWSDRFNQPFIMLSRDKASAARQRFDALHELAHIVLHKDVPERRLNDRAFYNMLEKQADTLAAFMLLPEREFSDELFTVSLDGFLMLKERWGASVGAMIMRCRSMDILSEDGARSMWINYNRRGWRTGEPLDGKIEKERPYMLRRSFEKLMESGVQSASDIMTALPFPAADLEEIADLEAGTLMGAADVRPEPVFKVPLRTDESAKVVSLFRDR</sequence>
<dbReference type="Proteomes" id="UP000197024">
    <property type="component" value="Chromosome"/>
</dbReference>
<protein>
    <recommendedName>
        <fullName evidence="2">HTH cro/C1-type domain-containing protein</fullName>
    </recommendedName>
</protein>
<dbReference type="InterPro" id="IPR001387">
    <property type="entry name" value="Cro/C1-type_HTH"/>
</dbReference>
<dbReference type="PANTHER" id="PTHR43236">
    <property type="entry name" value="ANTITOXIN HIGA1"/>
    <property type="match status" value="1"/>
</dbReference>
<gene>
    <name evidence="3" type="ORF">CD943_14710</name>
</gene>
<dbReference type="Gene3D" id="1.10.10.2910">
    <property type="match status" value="1"/>
</dbReference>
<evidence type="ECO:0000313" key="3">
    <source>
        <dbReference type="EMBL" id="ASD28032.1"/>
    </source>
</evidence>
<dbReference type="EMBL" id="CP021995">
    <property type="protein sequence ID" value="ASD28032.1"/>
    <property type="molecule type" value="Genomic_DNA"/>
</dbReference>
<dbReference type="InterPro" id="IPR010982">
    <property type="entry name" value="Lambda_DNA-bd_dom_sf"/>
</dbReference>
<dbReference type="Pfam" id="PF01381">
    <property type="entry name" value="HTH_3"/>
    <property type="match status" value="1"/>
</dbReference>
<dbReference type="InterPro" id="IPR052345">
    <property type="entry name" value="Rad_response_metalloprotease"/>
</dbReference>
<dbReference type="PANTHER" id="PTHR43236:SF1">
    <property type="entry name" value="BLL7220 PROTEIN"/>
    <property type="match status" value="1"/>
</dbReference>
<reference evidence="3 4" key="1">
    <citation type="submission" date="2017-06" db="EMBL/GenBank/DDBJ databases">
        <title>Biodegradation of gentamicin by bacterial consortia AMQD4 in synthetic medium and raw gentamicin sewage.</title>
        <authorList>
            <person name="Chang H."/>
            <person name="Feng Y."/>
            <person name="Li Z."/>
            <person name="Xue J."/>
            <person name="Cheng D."/>
        </authorList>
    </citation>
    <scope>NUCLEOTIDE SEQUENCE [LARGE SCALE GENOMIC DNA]</scope>
    <source>
        <strain evidence="3 4">BZC3</strain>
    </source>
</reference>
<feature type="domain" description="HTH cro/C1-type" evidence="2">
    <location>
        <begin position="13"/>
        <end position="67"/>
    </location>
</feature>
<reference evidence="3 4" key="2">
    <citation type="submission" date="2017-06" db="EMBL/GenBank/DDBJ databases">
        <authorList>
            <person name="Kim H.J."/>
            <person name="Triplett B.A."/>
        </authorList>
    </citation>
    <scope>NUCLEOTIDE SEQUENCE [LARGE SCALE GENOMIC DNA]</scope>
    <source>
        <strain evidence="3 4">BZC3</strain>
    </source>
</reference>
<dbReference type="InterPro" id="IPR010359">
    <property type="entry name" value="IrrE_HExxH"/>
</dbReference>
<dbReference type="PROSITE" id="PS50943">
    <property type="entry name" value="HTH_CROC1"/>
    <property type="match status" value="1"/>
</dbReference>